<gene>
    <name evidence="3" type="ORF">FRACYDRAFT_245048</name>
</gene>
<dbReference type="PANTHER" id="PTHR16148:SF14">
    <property type="entry name" value="MYND-TYPE DOMAIN-CONTAINING PROTEIN"/>
    <property type="match status" value="1"/>
</dbReference>
<name>A0A1E7F1H9_9STRA</name>
<feature type="compositionally biased region" description="Low complexity" evidence="1">
    <location>
        <begin position="426"/>
        <end position="446"/>
    </location>
</feature>
<dbReference type="OrthoDB" id="6682367at2759"/>
<keyword evidence="4" id="KW-1185">Reference proteome</keyword>
<dbReference type="EMBL" id="KV784366">
    <property type="protein sequence ID" value="OEU11925.1"/>
    <property type="molecule type" value="Genomic_DNA"/>
</dbReference>
<dbReference type="Gene3D" id="3.40.525.10">
    <property type="entry name" value="CRAL-TRIO lipid binding domain"/>
    <property type="match status" value="1"/>
</dbReference>
<evidence type="ECO:0000256" key="1">
    <source>
        <dbReference type="SAM" id="MobiDB-lite"/>
    </source>
</evidence>
<organism evidence="3 4">
    <name type="scientific">Fragilariopsis cylindrus CCMP1102</name>
    <dbReference type="NCBI Taxonomy" id="635003"/>
    <lineage>
        <taxon>Eukaryota</taxon>
        <taxon>Sar</taxon>
        <taxon>Stramenopiles</taxon>
        <taxon>Ochrophyta</taxon>
        <taxon>Bacillariophyta</taxon>
        <taxon>Bacillariophyceae</taxon>
        <taxon>Bacillariophycidae</taxon>
        <taxon>Bacillariales</taxon>
        <taxon>Bacillariaceae</taxon>
        <taxon>Fragilariopsis</taxon>
    </lineage>
</organism>
<accession>A0A1E7F1H9</accession>
<dbReference type="Proteomes" id="UP000095751">
    <property type="component" value="Unassembled WGS sequence"/>
</dbReference>
<dbReference type="PROSITE" id="PS50191">
    <property type="entry name" value="CRAL_TRIO"/>
    <property type="match status" value="1"/>
</dbReference>
<proteinExistence type="predicted"/>
<feature type="compositionally biased region" description="Acidic residues" evidence="1">
    <location>
        <begin position="371"/>
        <end position="382"/>
    </location>
</feature>
<dbReference type="PANTHER" id="PTHR16148">
    <property type="entry name" value="NF-KAPPA-B-REPRESSING FACTOR-RELATED"/>
    <property type="match status" value="1"/>
</dbReference>
<dbReference type="AlphaFoldDB" id="A0A1E7F1H9"/>
<dbReference type="InParanoid" id="A0A1E7F1H9"/>
<feature type="domain" description="CRAL-TRIO" evidence="2">
    <location>
        <begin position="153"/>
        <end position="329"/>
    </location>
</feature>
<sequence length="476" mass="54094">MSGSKLTKRERDWAFKLEEALYNNDNNSRSGGRFGSRLFNRGSSSVNVNVNGSSSSSSKTNSKSALLLYGKPSDLEIAAHAIRSKGNISKSLKRIRRLKQFKTMYQISDFNGTTGQDENENNENENNEQIITRIVTIMKKVFLVAYPNFLQKIGIDKHNRVVIMFRLCELRWTESPPFNHNNTERFQALYYLLWCIQPTVDSIRMGTVWIGDLQDIELGSTTSSSSTTNGVNNSNNIVTTTTTTTIIKPTSEIYIGGRLLLRDSYPIKVDDICVIDCPSKISKLYLYLYPFLSKHFLSKFVGVTSSQLQQHFSSELLSPRILNLKNNNHNKNSSSNSKKVYGGGGSGRNNRNRNNNKRNNNHHHHHHNNNSEEEENDDDWENLGDSSNSETNDDDHNNVNADVDEDEDNKPKLVTIKVNDNDNDDVNNNSVVVVSSSSDNSDNNNNENEDSSLLLLWTTIERLVRIRFDTERHFRL</sequence>
<reference evidence="3 4" key="1">
    <citation type="submission" date="2016-09" db="EMBL/GenBank/DDBJ databases">
        <title>Extensive genetic diversity and differential bi-allelic expression allows diatom success in the polar Southern Ocean.</title>
        <authorList>
            <consortium name="DOE Joint Genome Institute"/>
            <person name="Mock T."/>
            <person name="Otillar R.P."/>
            <person name="Strauss J."/>
            <person name="Dupont C."/>
            <person name="Frickenhaus S."/>
            <person name="Maumus F."/>
            <person name="Mcmullan M."/>
            <person name="Sanges R."/>
            <person name="Schmutz J."/>
            <person name="Toseland A."/>
            <person name="Valas R."/>
            <person name="Veluchamy A."/>
            <person name="Ward B.J."/>
            <person name="Allen A."/>
            <person name="Barry K."/>
            <person name="Falciatore A."/>
            <person name="Ferrante M."/>
            <person name="Fortunato A.E."/>
            <person name="Gloeckner G."/>
            <person name="Gruber A."/>
            <person name="Hipkin R."/>
            <person name="Janech M."/>
            <person name="Kroth P."/>
            <person name="Leese F."/>
            <person name="Lindquist E."/>
            <person name="Lyon B.R."/>
            <person name="Martin J."/>
            <person name="Mayer C."/>
            <person name="Parker M."/>
            <person name="Quesneville H."/>
            <person name="Raymond J."/>
            <person name="Uhlig C."/>
            <person name="Valentin K.U."/>
            <person name="Worden A.Z."/>
            <person name="Armbrust E.V."/>
            <person name="Bowler C."/>
            <person name="Green B."/>
            <person name="Moulton V."/>
            <person name="Van Oosterhout C."/>
            <person name="Grigoriev I."/>
        </authorList>
    </citation>
    <scope>NUCLEOTIDE SEQUENCE [LARGE SCALE GENOMIC DNA]</scope>
    <source>
        <strain evidence="3 4">CCMP1102</strain>
    </source>
</reference>
<dbReference type="InterPro" id="IPR036865">
    <property type="entry name" value="CRAL-TRIO_dom_sf"/>
</dbReference>
<dbReference type="InterPro" id="IPR001251">
    <property type="entry name" value="CRAL-TRIO_dom"/>
</dbReference>
<evidence type="ECO:0000313" key="3">
    <source>
        <dbReference type="EMBL" id="OEU11925.1"/>
    </source>
</evidence>
<feature type="region of interest" description="Disordered" evidence="1">
    <location>
        <begin position="324"/>
        <end position="449"/>
    </location>
</feature>
<protein>
    <recommendedName>
        <fullName evidence="2">CRAL-TRIO domain-containing protein</fullName>
    </recommendedName>
</protein>
<dbReference type="SUPFAM" id="SSF52087">
    <property type="entry name" value="CRAL/TRIO domain"/>
    <property type="match status" value="1"/>
</dbReference>
<evidence type="ECO:0000259" key="2">
    <source>
        <dbReference type="PROSITE" id="PS50191"/>
    </source>
</evidence>
<evidence type="ECO:0000313" key="4">
    <source>
        <dbReference type="Proteomes" id="UP000095751"/>
    </source>
</evidence>
<dbReference type="KEGG" id="fcy:FRACYDRAFT_245048"/>
<feature type="compositionally biased region" description="Low complexity" evidence="1">
    <location>
        <begin position="325"/>
        <end position="340"/>
    </location>
</feature>
<feature type="compositionally biased region" description="Basic residues" evidence="1">
    <location>
        <begin position="350"/>
        <end position="368"/>
    </location>
</feature>